<dbReference type="Proteomes" id="UP000633136">
    <property type="component" value="Unassembled WGS sequence"/>
</dbReference>
<feature type="domain" description="Acyl-CoA dehydrogenase/oxidase N-terminal" evidence="1">
    <location>
        <begin position="22"/>
        <end position="99"/>
    </location>
</feature>
<dbReference type="Gene3D" id="1.10.540.10">
    <property type="entry name" value="Acyl-CoA dehydrogenase/oxidase, N-terminal domain"/>
    <property type="match status" value="1"/>
</dbReference>
<dbReference type="RefSeq" id="WP_188686714.1">
    <property type="nucleotide sequence ID" value="NZ_BMIS01000017.1"/>
</dbReference>
<dbReference type="SUPFAM" id="SSF56645">
    <property type="entry name" value="Acyl-CoA dehydrogenase NM domain-like"/>
    <property type="match status" value="1"/>
</dbReference>
<dbReference type="GO" id="GO:0003995">
    <property type="term" value="F:acyl-CoA dehydrogenase activity"/>
    <property type="evidence" value="ECO:0007669"/>
    <property type="project" value="TreeGrafter"/>
</dbReference>
<proteinExistence type="predicted"/>
<dbReference type="InterPro" id="IPR046373">
    <property type="entry name" value="Acyl-CoA_Oxase/DH_mid-dom_sf"/>
</dbReference>
<evidence type="ECO:0000313" key="2">
    <source>
        <dbReference type="EMBL" id="GGE78062.1"/>
    </source>
</evidence>
<comment type="caution">
    <text evidence="2">The sequence shown here is derived from an EMBL/GenBank/DDBJ whole genome shotgun (WGS) entry which is preliminary data.</text>
</comment>
<dbReference type="Pfam" id="PF02771">
    <property type="entry name" value="Acyl-CoA_dh_N"/>
    <property type="match status" value="1"/>
</dbReference>
<dbReference type="Gene3D" id="2.40.110.10">
    <property type="entry name" value="Butyryl-CoA Dehydrogenase, subunit A, domain 2"/>
    <property type="match status" value="1"/>
</dbReference>
<reference evidence="2" key="1">
    <citation type="journal article" date="2014" name="Int. J. Syst. Evol. Microbiol.">
        <title>Complete genome sequence of Corynebacterium casei LMG S-19264T (=DSM 44701T), isolated from a smear-ripened cheese.</title>
        <authorList>
            <consortium name="US DOE Joint Genome Institute (JGI-PGF)"/>
            <person name="Walter F."/>
            <person name="Albersmeier A."/>
            <person name="Kalinowski J."/>
            <person name="Ruckert C."/>
        </authorList>
    </citation>
    <scope>NUCLEOTIDE SEQUENCE</scope>
    <source>
        <strain evidence="2">CGMCC 1.15388</strain>
    </source>
</reference>
<name>A0A917AXF9_9MICC</name>
<dbReference type="InterPro" id="IPR037069">
    <property type="entry name" value="AcylCoA_DH/ox_N_sf"/>
</dbReference>
<dbReference type="PANTHER" id="PTHR43884">
    <property type="entry name" value="ACYL-COA DEHYDROGENASE"/>
    <property type="match status" value="1"/>
</dbReference>
<organism evidence="2 3">
    <name type="scientific">Nesterenkonia cremea</name>
    <dbReference type="NCBI Taxonomy" id="1882340"/>
    <lineage>
        <taxon>Bacteria</taxon>
        <taxon>Bacillati</taxon>
        <taxon>Actinomycetota</taxon>
        <taxon>Actinomycetes</taxon>
        <taxon>Micrococcales</taxon>
        <taxon>Micrococcaceae</taxon>
        <taxon>Nesterenkonia</taxon>
    </lineage>
</organism>
<sequence>MSVTTAENPLAEVGVPHELLTQVSEAAAAVDAGEAHPREVFPALAAAGLIDLGAPANTGGQLLRQAAVVEALAERSLSTAFALWGHRMSIEYLAAAGGEYAEGLLAQLRTGEVPGVSGMASAFKTYAGAGSLDLTVDRAEDGGLTLSGRLPWASNLYPDAVVLSAAYGPADDLDAAGERKKLILAFRISDEGVKVGRDLNLLALQGTASTSVKVEGLRLESQQILTEDFDEFMGRCRPTFAVLQSSFCLGLATESFRQARANLPGLNEVFEEDFMQLGHDLGAAKEQLADFAVRVAGEEPPGRRDVLALRLEAGRLAVALATLEVKTAGGKGFIADSAPNRRFREATFIPVQSPSEAQLRWELAEGK</sequence>
<evidence type="ECO:0000259" key="1">
    <source>
        <dbReference type="Pfam" id="PF02771"/>
    </source>
</evidence>
<dbReference type="PANTHER" id="PTHR43884:SF12">
    <property type="entry name" value="ISOVALERYL-COA DEHYDROGENASE, MITOCHONDRIAL-RELATED"/>
    <property type="match status" value="1"/>
</dbReference>
<protein>
    <recommendedName>
        <fullName evidence="1">Acyl-CoA dehydrogenase/oxidase N-terminal domain-containing protein</fullName>
    </recommendedName>
</protein>
<dbReference type="InterPro" id="IPR013786">
    <property type="entry name" value="AcylCoA_DH/ox_N"/>
</dbReference>
<dbReference type="GO" id="GO:0050660">
    <property type="term" value="F:flavin adenine dinucleotide binding"/>
    <property type="evidence" value="ECO:0007669"/>
    <property type="project" value="InterPro"/>
</dbReference>
<evidence type="ECO:0000313" key="3">
    <source>
        <dbReference type="Proteomes" id="UP000633136"/>
    </source>
</evidence>
<gene>
    <name evidence="2" type="ORF">GCM10011401_26680</name>
</gene>
<reference evidence="2" key="2">
    <citation type="submission" date="2020-09" db="EMBL/GenBank/DDBJ databases">
        <authorList>
            <person name="Sun Q."/>
            <person name="Zhou Y."/>
        </authorList>
    </citation>
    <scope>NUCLEOTIDE SEQUENCE</scope>
    <source>
        <strain evidence="2">CGMCC 1.15388</strain>
    </source>
</reference>
<dbReference type="AlphaFoldDB" id="A0A917AXF9"/>
<dbReference type="InterPro" id="IPR009100">
    <property type="entry name" value="AcylCoA_DH/oxidase_NM_dom_sf"/>
</dbReference>
<dbReference type="EMBL" id="BMIS01000017">
    <property type="protein sequence ID" value="GGE78062.1"/>
    <property type="molecule type" value="Genomic_DNA"/>
</dbReference>
<accession>A0A917AXF9</accession>
<keyword evidence="3" id="KW-1185">Reference proteome</keyword>